<dbReference type="PANTHER" id="PTHR41523">
    <property type="entry name" value="TWO-COMPONENT SYSTEM SENSOR PROTEIN"/>
    <property type="match status" value="1"/>
</dbReference>
<evidence type="ECO:0000256" key="6">
    <source>
        <dbReference type="ARBA" id="ARBA00022777"/>
    </source>
</evidence>
<dbReference type="InterPro" id="IPR038424">
    <property type="entry name" value="H_kinase_PdtaS_GAF_sf"/>
</dbReference>
<dbReference type="SUPFAM" id="SSF55874">
    <property type="entry name" value="ATPase domain of HSP90 chaperone/DNA topoisomerase II/histidine kinase"/>
    <property type="match status" value="1"/>
</dbReference>
<dbReference type="PANTHER" id="PTHR41523:SF8">
    <property type="entry name" value="ETHYLENE RESPONSE SENSOR PROTEIN"/>
    <property type="match status" value="1"/>
</dbReference>
<keyword evidence="5" id="KW-0547">Nucleotide-binding</keyword>
<accession>A0A381N7Z9</accession>
<dbReference type="SUPFAM" id="SSF55785">
    <property type="entry name" value="PYP-like sensor domain (PAS domain)"/>
    <property type="match status" value="1"/>
</dbReference>
<dbReference type="InterPro" id="IPR035965">
    <property type="entry name" value="PAS-like_dom_sf"/>
</dbReference>
<dbReference type="InterPro" id="IPR011495">
    <property type="entry name" value="Sig_transdc_His_kin_sub2_dim/P"/>
</dbReference>
<proteinExistence type="predicted"/>
<dbReference type="EC" id="2.7.13.3" evidence="2"/>
<keyword evidence="3" id="KW-0597">Phosphoprotein</keyword>
<dbReference type="InterPro" id="IPR003594">
    <property type="entry name" value="HATPase_dom"/>
</dbReference>
<dbReference type="SMART" id="SM00911">
    <property type="entry name" value="HWE_HK"/>
    <property type="match status" value="1"/>
</dbReference>
<comment type="catalytic activity">
    <reaction evidence="1">
        <text>ATP + protein L-histidine = ADP + protein N-phospho-L-histidine.</text>
        <dbReference type="EC" id="2.7.13.3"/>
    </reaction>
</comment>
<evidence type="ECO:0000256" key="2">
    <source>
        <dbReference type="ARBA" id="ARBA00012438"/>
    </source>
</evidence>
<dbReference type="GO" id="GO:0004673">
    <property type="term" value="F:protein histidine kinase activity"/>
    <property type="evidence" value="ECO:0007669"/>
    <property type="project" value="UniProtKB-EC"/>
</dbReference>
<dbReference type="InterPro" id="IPR011102">
    <property type="entry name" value="Sig_transdc_His_kinase_HWE"/>
</dbReference>
<dbReference type="Pfam" id="PF12282">
    <property type="entry name" value="GAF_PdtaS"/>
    <property type="match status" value="1"/>
</dbReference>
<dbReference type="Pfam" id="PF02518">
    <property type="entry name" value="HATPase_c"/>
    <property type="match status" value="1"/>
</dbReference>
<dbReference type="Gene3D" id="3.30.450.20">
    <property type="entry name" value="PAS domain"/>
    <property type="match status" value="1"/>
</dbReference>
<keyword evidence="4" id="KW-0808">Transferase</keyword>
<evidence type="ECO:0000256" key="4">
    <source>
        <dbReference type="ARBA" id="ARBA00022679"/>
    </source>
</evidence>
<dbReference type="Gene3D" id="3.30.565.10">
    <property type="entry name" value="Histidine kinase-like ATPase, C-terminal domain"/>
    <property type="match status" value="1"/>
</dbReference>
<keyword evidence="7" id="KW-0067">ATP-binding</keyword>
<dbReference type="InterPro" id="IPR022066">
    <property type="entry name" value="PdtaS_GAF"/>
</dbReference>
<dbReference type="InterPro" id="IPR004358">
    <property type="entry name" value="Sig_transdc_His_kin-like_C"/>
</dbReference>
<feature type="domain" description="Histidine kinase" evidence="8">
    <location>
        <begin position="284"/>
        <end position="493"/>
    </location>
</feature>
<reference evidence="9" key="1">
    <citation type="submission" date="2018-05" db="EMBL/GenBank/DDBJ databases">
        <authorList>
            <person name="Lanie J.A."/>
            <person name="Ng W.-L."/>
            <person name="Kazmierczak K.M."/>
            <person name="Andrzejewski T.M."/>
            <person name="Davidsen T.M."/>
            <person name="Wayne K.J."/>
            <person name="Tettelin H."/>
            <person name="Glass J.I."/>
            <person name="Rusch D."/>
            <person name="Podicherti R."/>
            <person name="Tsui H.-C.T."/>
            <person name="Winkler M.E."/>
        </authorList>
    </citation>
    <scope>NUCLEOTIDE SEQUENCE</scope>
</reference>
<dbReference type="InterPro" id="IPR013656">
    <property type="entry name" value="PAS_4"/>
</dbReference>
<dbReference type="EMBL" id="UINC01000180">
    <property type="protein sequence ID" value="SUZ50635.1"/>
    <property type="molecule type" value="Genomic_DNA"/>
</dbReference>
<evidence type="ECO:0000259" key="8">
    <source>
        <dbReference type="PROSITE" id="PS50109"/>
    </source>
</evidence>
<evidence type="ECO:0000256" key="7">
    <source>
        <dbReference type="ARBA" id="ARBA00022840"/>
    </source>
</evidence>
<protein>
    <recommendedName>
        <fullName evidence="2">histidine kinase</fullName>
        <ecNumber evidence="2">2.7.13.3</ecNumber>
    </recommendedName>
</protein>
<dbReference type="Pfam" id="PF08448">
    <property type="entry name" value="PAS_4"/>
    <property type="match status" value="1"/>
</dbReference>
<sequence>MAELARAHTELDDADIGHLQDLVSIWGLLSDLSFADLLLFGRRRGDPEAPLILLGHVRPTTGATLYRADLVGHVFEPLRRPLVAEAFATGSATSGTVNVGADRDVNLLAVPVRRSDTTVAVMARERIRPVDRPTSEQERTYLTVFDRFAMMLEAGEFPYREEERLRHRTPRVGDGLLLVDSEGRIEFASPNAVSLLHRLGMTRGVIGARFDDTGLGSSMLRAAFARRSAVIEEMERHDEVAVVSHCFPLLESGTATGAIVLVRDVTELRRRDRQLVSRDATIREIHHRVKNNLQTISSLLRLQARRLQGVEARAALDESVRRIGAISVVHETLAQSAEDDVAFSEIVRPLVRVVEESVSSPLRPLAFTVEGDAGVLPGQVTTTMAVVLTELLQNVVDHAFPPGSGLADDGTSDGPVGSGQVGIHLDRRPDGLFVRVVDDGVGLPEGFDLSEVTGLGLTIVRTFVEGELGGRIRLLPVERGTGTMAEVWVPAARLVGPWGDANEPTT</sequence>
<organism evidence="9">
    <name type="scientific">marine metagenome</name>
    <dbReference type="NCBI Taxonomy" id="408172"/>
    <lineage>
        <taxon>unclassified sequences</taxon>
        <taxon>metagenomes</taxon>
        <taxon>ecological metagenomes</taxon>
    </lineage>
</organism>
<evidence type="ECO:0000256" key="3">
    <source>
        <dbReference type="ARBA" id="ARBA00022553"/>
    </source>
</evidence>
<dbReference type="GO" id="GO:0005524">
    <property type="term" value="F:ATP binding"/>
    <property type="evidence" value="ECO:0007669"/>
    <property type="project" value="UniProtKB-KW"/>
</dbReference>
<dbReference type="Pfam" id="PF07568">
    <property type="entry name" value="HisKA_2"/>
    <property type="match status" value="1"/>
</dbReference>
<dbReference type="SMART" id="SM00387">
    <property type="entry name" value="HATPase_c"/>
    <property type="match status" value="1"/>
</dbReference>
<evidence type="ECO:0000256" key="1">
    <source>
        <dbReference type="ARBA" id="ARBA00000085"/>
    </source>
</evidence>
<name>A0A381N7Z9_9ZZZZ</name>
<dbReference type="InterPro" id="IPR036890">
    <property type="entry name" value="HATPase_C_sf"/>
</dbReference>
<dbReference type="Gene3D" id="3.30.450.280">
    <property type="entry name" value="GAF domain"/>
    <property type="match status" value="1"/>
</dbReference>
<gene>
    <name evidence="9" type="ORF">METZ01_LOCUS3489</name>
</gene>
<evidence type="ECO:0000313" key="9">
    <source>
        <dbReference type="EMBL" id="SUZ50635.1"/>
    </source>
</evidence>
<dbReference type="InterPro" id="IPR005467">
    <property type="entry name" value="His_kinase_dom"/>
</dbReference>
<keyword evidence="6" id="KW-0418">Kinase</keyword>
<dbReference type="PRINTS" id="PR00344">
    <property type="entry name" value="BCTRLSENSOR"/>
</dbReference>
<evidence type="ECO:0000256" key="5">
    <source>
        <dbReference type="ARBA" id="ARBA00022741"/>
    </source>
</evidence>
<dbReference type="PROSITE" id="PS50109">
    <property type="entry name" value="HIS_KIN"/>
    <property type="match status" value="1"/>
</dbReference>
<dbReference type="AlphaFoldDB" id="A0A381N7Z9"/>